<comment type="caution">
    <text evidence="9">The sequence shown here is derived from an EMBL/GenBank/DDBJ whole genome shotgun (WGS) entry which is preliminary data.</text>
</comment>
<comment type="subcellular location">
    <subcellularLocation>
        <location evidence="1 7">Cell membrane</location>
        <topology evidence="1 7">Multi-pass membrane protein</topology>
    </subcellularLocation>
</comment>
<dbReference type="InterPro" id="IPR035906">
    <property type="entry name" value="MetI-like_sf"/>
</dbReference>
<evidence type="ECO:0000256" key="4">
    <source>
        <dbReference type="ARBA" id="ARBA00022692"/>
    </source>
</evidence>
<evidence type="ECO:0000256" key="3">
    <source>
        <dbReference type="ARBA" id="ARBA00022475"/>
    </source>
</evidence>
<dbReference type="GO" id="GO:0055085">
    <property type="term" value="P:transmembrane transport"/>
    <property type="evidence" value="ECO:0007669"/>
    <property type="project" value="InterPro"/>
</dbReference>
<protein>
    <submittedName>
        <fullName evidence="9">Carbohydrate ABC transporter permease</fullName>
    </submittedName>
</protein>
<evidence type="ECO:0000313" key="9">
    <source>
        <dbReference type="EMBL" id="HJB92291.1"/>
    </source>
</evidence>
<feature type="transmembrane region" description="Helical" evidence="7">
    <location>
        <begin position="186"/>
        <end position="205"/>
    </location>
</feature>
<dbReference type="CDD" id="cd06261">
    <property type="entry name" value="TM_PBP2"/>
    <property type="match status" value="1"/>
</dbReference>
<evidence type="ECO:0000256" key="7">
    <source>
        <dbReference type="RuleBase" id="RU363032"/>
    </source>
</evidence>
<dbReference type="SUPFAM" id="SSF161098">
    <property type="entry name" value="MetI-like"/>
    <property type="match status" value="1"/>
</dbReference>
<dbReference type="AlphaFoldDB" id="A0A9D2MTR1"/>
<dbReference type="PROSITE" id="PS50928">
    <property type="entry name" value="ABC_TM1"/>
    <property type="match status" value="1"/>
</dbReference>
<proteinExistence type="inferred from homology"/>
<keyword evidence="3" id="KW-1003">Cell membrane</keyword>
<dbReference type="Proteomes" id="UP000886883">
    <property type="component" value="Unassembled WGS sequence"/>
</dbReference>
<feature type="transmembrane region" description="Helical" evidence="7">
    <location>
        <begin position="144"/>
        <end position="165"/>
    </location>
</feature>
<gene>
    <name evidence="9" type="ORF">H9763_12620</name>
</gene>
<evidence type="ECO:0000313" key="10">
    <source>
        <dbReference type="Proteomes" id="UP000886883"/>
    </source>
</evidence>
<dbReference type="PANTHER" id="PTHR43744">
    <property type="entry name" value="ABC TRANSPORTER PERMEASE PROTEIN MG189-RELATED-RELATED"/>
    <property type="match status" value="1"/>
</dbReference>
<feature type="transmembrane region" description="Helical" evidence="7">
    <location>
        <begin position="113"/>
        <end position="132"/>
    </location>
</feature>
<keyword evidence="5 7" id="KW-1133">Transmembrane helix</keyword>
<evidence type="ECO:0000256" key="6">
    <source>
        <dbReference type="ARBA" id="ARBA00023136"/>
    </source>
</evidence>
<feature type="domain" description="ABC transmembrane type-1" evidence="8">
    <location>
        <begin position="78"/>
        <end position="271"/>
    </location>
</feature>
<reference evidence="9" key="2">
    <citation type="submission" date="2021-04" db="EMBL/GenBank/DDBJ databases">
        <authorList>
            <person name="Gilroy R."/>
        </authorList>
    </citation>
    <scope>NUCLEOTIDE SEQUENCE</scope>
    <source>
        <strain evidence="9">USAMLcec3-2134</strain>
    </source>
</reference>
<evidence type="ECO:0000256" key="2">
    <source>
        <dbReference type="ARBA" id="ARBA00022448"/>
    </source>
</evidence>
<evidence type="ECO:0000256" key="5">
    <source>
        <dbReference type="ARBA" id="ARBA00022989"/>
    </source>
</evidence>
<evidence type="ECO:0000259" key="8">
    <source>
        <dbReference type="PROSITE" id="PS50928"/>
    </source>
</evidence>
<feature type="transmembrane region" description="Helical" evidence="7">
    <location>
        <begin position="74"/>
        <end position="101"/>
    </location>
</feature>
<dbReference type="EMBL" id="DWXE01000046">
    <property type="protein sequence ID" value="HJB92291.1"/>
    <property type="molecule type" value="Genomic_DNA"/>
</dbReference>
<feature type="transmembrane region" description="Helical" evidence="7">
    <location>
        <begin position="266"/>
        <end position="283"/>
    </location>
</feature>
<dbReference type="PANTHER" id="PTHR43744:SF9">
    <property type="entry name" value="POLYGALACTURONAN_RHAMNOGALACTURONAN TRANSPORT SYSTEM PERMEASE PROTEIN YTCP"/>
    <property type="match status" value="1"/>
</dbReference>
<keyword evidence="4 7" id="KW-0812">Transmembrane</keyword>
<dbReference type="Pfam" id="PF00528">
    <property type="entry name" value="BPD_transp_1"/>
    <property type="match status" value="1"/>
</dbReference>
<dbReference type="GO" id="GO:0005886">
    <property type="term" value="C:plasma membrane"/>
    <property type="evidence" value="ECO:0007669"/>
    <property type="project" value="UniProtKB-SubCell"/>
</dbReference>
<organism evidence="9 10">
    <name type="scientific">Candidatus Eisenbergiella merdigallinarum</name>
    <dbReference type="NCBI Taxonomy" id="2838552"/>
    <lineage>
        <taxon>Bacteria</taxon>
        <taxon>Bacillati</taxon>
        <taxon>Bacillota</taxon>
        <taxon>Clostridia</taxon>
        <taxon>Lachnospirales</taxon>
        <taxon>Lachnospiraceae</taxon>
        <taxon>Eisenbergiella</taxon>
    </lineage>
</organism>
<sequence length="298" mass="33787">MKKNQIKRRKRIKPFDAVNALFMAAICFLMIYPLWYVVVNSFSEGTEVLKGGIYWLPRKFCLESYEAVFRNRDIFTAFGISVLKTAVGTVTSVFFTAMVAYGLSKSDLIGRKFFMMMGIVTMFFSGGLIPYFLVIRNLGLLDSFWVYIIPSLFGFYNAIIFITFFKNIPVELEESAKIDGANDFKIFLRIILPVSMPVIATIALFNGVGQWNDYFTGVIYITNEQWLIPIQTFLYKVISENSSTSITANMPASVRASMVTSTTVKYATMVITTFPIMCVYPFLQKYFVQGIMVGSVKG</sequence>
<dbReference type="InterPro" id="IPR000515">
    <property type="entry name" value="MetI-like"/>
</dbReference>
<accession>A0A9D2MTR1</accession>
<comment type="similarity">
    <text evidence="7">Belongs to the binding-protein-dependent transport system permease family.</text>
</comment>
<keyword evidence="2 7" id="KW-0813">Transport</keyword>
<dbReference type="Gene3D" id="1.10.3720.10">
    <property type="entry name" value="MetI-like"/>
    <property type="match status" value="1"/>
</dbReference>
<reference evidence="9" key="1">
    <citation type="journal article" date="2021" name="PeerJ">
        <title>Extensive microbial diversity within the chicken gut microbiome revealed by metagenomics and culture.</title>
        <authorList>
            <person name="Gilroy R."/>
            <person name="Ravi A."/>
            <person name="Getino M."/>
            <person name="Pursley I."/>
            <person name="Horton D.L."/>
            <person name="Alikhan N.F."/>
            <person name="Baker D."/>
            <person name="Gharbi K."/>
            <person name="Hall N."/>
            <person name="Watson M."/>
            <person name="Adriaenssens E.M."/>
            <person name="Foster-Nyarko E."/>
            <person name="Jarju S."/>
            <person name="Secka A."/>
            <person name="Antonio M."/>
            <person name="Oren A."/>
            <person name="Chaudhuri R.R."/>
            <person name="La Ragione R."/>
            <person name="Hildebrand F."/>
            <person name="Pallen M.J."/>
        </authorList>
    </citation>
    <scope>NUCLEOTIDE SEQUENCE</scope>
    <source>
        <strain evidence="9">USAMLcec3-2134</strain>
    </source>
</reference>
<feature type="transmembrane region" description="Helical" evidence="7">
    <location>
        <begin position="20"/>
        <end position="38"/>
    </location>
</feature>
<evidence type="ECO:0000256" key="1">
    <source>
        <dbReference type="ARBA" id="ARBA00004651"/>
    </source>
</evidence>
<name>A0A9D2MTR1_9FIRM</name>
<keyword evidence="6 7" id="KW-0472">Membrane</keyword>